<feature type="compositionally biased region" description="Polar residues" evidence="1">
    <location>
        <begin position="268"/>
        <end position="287"/>
    </location>
</feature>
<feature type="compositionally biased region" description="Low complexity" evidence="1">
    <location>
        <begin position="472"/>
        <end position="491"/>
    </location>
</feature>
<feature type="compositionally biased region" description="Low complexity" evidence="1">
    <location>
        <begin position="967"/>
        <end position="985"/>
    </location>
</feature>
<name>A0A1J4JGW5_9EUKA</name>
<feature type="compositionally biased region" description="Basic and acidic residues" evidence="1">
    <location>
        <begin position="1133"/>
        <end position="1145"/>
    </location>
</feature>
<dbReference type="VEuPathDB" id="TrichDB:TRFO_35239"/>
<reference evidence="2" key="1">
    <citation type="submission" date="2016-10" db="EMBL/GenBank/DDBJ databases">
        <authorList>
            <person name="Benchimol M."/>
            <person name="Almeida L.G."/>
            <person name="Vasconcelos A.T."/>
            <person name="Perreira-Neves A."/>
            <person name="Rosa I.A."/>
            <person name="Tasca T."/>
            <person name="Bogo M.R."/>
            <person name="de Souza W."/>
        </authorList>
    </citation>
    <scope>NUCLEOTIDE SEQUENCE [LARGE SCALE GENOMIC DNA]</scope>
    <source>
        <strain evidence="2">K</strain>
    </source>
</reference>
<feature type="compositionally biased region" description="Low complexity" evidence="1">
    <location>
        <begin position="886"/>
        <end position="901"/>
    </location>
</feature>
<keyword evidence="3" id="KW-1185">Reference proteome</keyword>
<feature type="compositionally biased region" description="Polar residues" evidence="1">
    <location>
        <begin position="142"/>
        <end position="153"/>
    </location>
</feature>
<evidence type="ECO:0000313" key="3">
    <source>
        <dbReference type="Proteomes" id="UP000179807"/>
    </source>
</evidence>
<feature type="region of interest" description="Disordered" evidence="1">
    <location>
        <begin position="883"/>
        <end position="1145"/>
    </location>
</feature>
<feature type="compositionally biased region" description="Polar residues" evidence="1">
    <location>
        <begin position="502"/>
        <end position="515"/>
    </location>
</feature>
<dbReference type="Proteomes" id="UP000179807">
    <property type="component" value="Unassembled WGS sequence"/>
</dbReference>
<dbReference type="EMBL" id="MLAK01001059">
    <property type="protein sequence ID" value="OHS98390.1"/>
    <property type="molecule type" value="Genomic_DNA"/>
</dbReference>
<feature type="region of interest" description="Disordered" evidence="1">
    <location>
        <begin position="336"/>
        <end position="518"/>
    </location>
</feature>
<feature type="compositionally biased region" description="Basic residues" evidence="1">
    <location>
        <begin position="902"/>
        <end position="911"/>
    </location>
</feature>
<dbReference type="AlphaFoldDB" id="A0A1J4JGW5"/>
<feature type="compositionally biased region" description="Low complexity" evidence="1">
    <location>
        <begin position="434"/>
        <end position="446"/>
    </location>
</feature>
<protein>
    <submittedName>
        <fullName evidence="2">Uncharacterized protein</fullName>
    </submittedName>
</protein>
<dbReference type="GeneID" id="94844846"/>
<feature type="compositionally biased region" description="Low complexity" evidence="1">
    <location>
        <begin position="912"/>
        <end position="935"/>
    </location>
</feature>
<feature type="compositionally biased region" description="Low complexity" evidence="1">
    <location>
        <begin position="1009"/>
        <end position="1036"/>
    </location>
</feature>
<accession>A0A1J4JGW5</accession>
<feature type="compositionally biased region" description="Low complexity" evidence="1">
    <location>
        <begin position="1087"/>
        <end position="1121"/>
    </location>
</feature>
<dbReference type="RefSeq" id="XP_068351527.1">
    <property type="nucleotide sequence ID" value="XM_068510142.1"/>
</dbReference>
<evidence type="ECO:0000313" key="2">
    <source>
        <dbReference type="EMBL" id="OHS98390.1"/>
    </source>
</evidence>
<feature type="compositionally biased region" description="Polar residues" evidence="1">
    <location>
        <begin position="424"/>
        <end position="433"/>
    </location>
</feature>
<sequence length="1145" mass="128581">MGSHLSSVITIPIAQNVENRKEFISSFTKEESTSPLPISSKLFDYHVPNVIIINKTKRTNSKFWDGENIFIGTVSMPNTKIPESTFCIHQFKDIEFLMINVPKRTFSLIKEFVSKSLNLIKRMDLLRKIISNNSVEIMEASSPKSNFTPQKIETNNRRNRSEPRKKINLQLINDKAETIQTPSRKNRMRSPTKPFEIPKMIITAPFSITESESSETIRLKNRREMKKKLLGKNTKKLTISFSPKRRSSRRSKSEISSSSSRHIEFVKNKNSSDNFANDVTTSPTANKTPLKIEELPHFQKITSIPIFDLTSPVILEMDNTSKNDELLFVYEEEFGEKPKNAEDEPDLVLSSEDDETDSISSPSSSTISTSKSIQRGTPNHQKQSAISPHSSSTIKTPTPLKRQNDERSPHYLPPPSPIIGIEHASSSSIVSYDSTNSKSNTSSNPSFQKGSKQKNRKYFPLDKTADITQPINNNNNNNETSNTSPSYSKTSSGKKRIRIRKSNPSSPEKIMNSTLRVRPKPKPHIIKEANAFASEIAFFSSSSDDSYDYSYTKPTTKIQPQNISKRQPYSNVYKNTTLASTKQKSKQSSSESEGGNIIDVHNVFSDSDSAPFTQIPRKRVEYTKYVDAQTSANDIELFQQAHNRLQNGNVLPPPRNHLINETVERIAKNSSSYSEAAFQFQFHRSSSSTKVLPERELYTPGYSSSNSARNSSRSYSSSTKSSDKKFEPPVLNVFSERTAVNQVNNMIHNNFPNHYKKDCSNEIKTSNDILPPKRKRSLNDNSTEKWDVIKTANEYQNSRPQRRPENDKPWKVIAQNNRRRVGASNLGSGNPVLQQSISNSRLVSNSHLTTNSHLSASEKISQIIYTKEEPNSRMSTIPSDLQLDLSSSTKNNNDNSETSTSSKRRRRRRSASSHNSNSEQHNNTQSQSNQEQKNQFADQNSKKHSRAASVRSSSHRHHHKSNQSNTSVSPKGSRRSSSSSISNDPSHSESHHSRSLRAESVHSHRSRRSSVSDITSTPTSVTESPSNSTTGISSSSHIVKRRIKRSESTHSSSSHHHHHIHNGDNQEAHHHSHGSSSKRSKSEQSHRSNGISSFSVSSVLNSVTSSGVPADSSSNSLSSNSKHSRHRKVSQRSHSDIVKHLSFDS</sequence>
<evidence type="ECO:0000256" key="1">
    <source>
        <dbReference type="SAM" id="MobiDB-lite"/>
    </source>
</evidence>
<feature type="region of interest" description="Disordered" evidence="1">
    <location>
        <begin position="141"/>
        <end position="163"/>
    </location>
</feature>
<comment type="caution">
    <text evidence="2">The sequence shown here is derived from an EMBL/GenBank/DDBJ whole genome shotgun (WGS) entry which is preliminary data.</text>
</comment>
<feature type="compositionally biased region" description="Acidic residues" evidence="1">
    <location>
        <begin position="343"/>
        <end position="357"/>
    </location>
</feature>
<feature type="compositionally biased region" description="Basic residues" evidence="1">
    <location>
        <begin position="492"/>
        <end position="501"/>
    </location>
</feature>
<organism evidence="2 3">
    <name type="scientific">Tritrichomonas foetus</name>
    <dbReference type="NCBI Taxonomy" id="1144522"/>
    <lineage>
        <taxon>Eukaryota</taxon>
        <taxon>Metamonada</taxon>
        <taxon>Parabasalia</taxon>
        <taxon>Tritrichomonadida</taxon>
        <taxon>Tritrichomonadidae</taxon>
        <taxon>Tritrichomonas</taxon>
    </lineage>
</organism>
<feature type="compositionally biased region" description="Basic and acidic residues" evidence="1">
    <location>
        <begin position="154"/>
        <end position="163"/>
    </location>
</feature>
<feature type="region of interest" description="Disordered" evidence="1">
    <location>
        <begin position="230"/>
        <end position="288"/>
    </location>
</feature>
<feature type="region of interest" description="Disordered" evidence="1">
    <location>
        <begin position="754"/>
        <end position="783"/>
    </location>
</feature>
<feature type="compositionally biased region" description="Low complexity" evidence="1">
    <location>
        <begin position="702"/>
        <end position="720"/>
    </location>
</feature>
<feature type="region of interest" description="Disordered" evidence="1">
    <location>
        <begin position="689"/>
        <end position="726"/>
    </location>
</feature>
<feature type="compositionally biased region" description="Basic and acidic residues" evidence="1">
    <location>
        <begin position="986"/>
        <end position="1002"/>
    </location>
</feature>
<feature type="region of interest" description="Disordered" evidence="1">
    <location>
        <begin position="576"/>
        <end position="596"/>
    </location>
</feature>
<feature type="compositionally biased region" description="Basic residues" evidence="1">
    <location>
        <begin position="1122"/>
        <end position="1131"/>
    </location>
</feature>
<gene>
    <name evidence="2" type="ORF">TRFO_35239</name>
</gene>
<proteinExistence type="predicted"/>
<feature type="compositionally biased region" description="Polar residues" evidence="1">
    <location>
        <begin position="374"/>
        <end position="396"/>
    </location>
</feature>
<feature type="compositionally biased region" description="Low complexity" evidence="1">
    <location>
        <begin position="358"/>
        <end position="373"/>
    </location>
</feature>
<feature type="compositionally biased region" description="Basic residues" evidence="1">
    <location>
        <begin position="1070"/>
        <end position="1079"/>
    </location>
</feature>